<evidence type="ECO:0000313" key="2">
    <source>
        <dbReference type="Proteomes" id="UP000199040"/>
    </source>
</evidence>
<reference evidence="1 2" key="1">
    <citation type="submission" date="2016-10" db="EMBL/GenBank/DDBJ databases">
        <authorList>
            <person name="de Groot N.N."/>
        </authorList>
    </citation>
    <scope>NUCLEOTIDE SEQUENCE [LARGE SCALE GENOMIC DNA]</scope>
    <source>
        <strain evidence="1 2">CGMCC 1.6848</strain>
    </source>
</reference>
<proteinExistence type="predicted"/>
<gene>
    <name evidence="1" type="ORF">SAMN04487959_103176</name>
</gene>
<dbReference type="STRING" id="442341.SAMN04487959_103176"/>
<dbReference type="EMBL" id="FOPY01000003">
    <property type="protein sequence ID" value="SFH38101.1"/>
    <property type="molecule type" value="Genomic_DNA"/>
</dbReference>
<dbReference type="AlphaFoldDB" id="A0A1I2ZLW5"/>
<accession>A0A1I2ZLW5</accession>
<organism evidence="1 2">
    <name type="scientific">Modicisalibacter xianhensis</name>
    <dbReference type="NCBI Taxonomy" id="442341"/>
    <lineage>
        <taxon>Bacteria</taxon>
        <taxon>Pseudomonadati</taxon>
        <taxon>Pseudomonadota</taxon>
        <taxon>Gammaproteobacteria</taxon>
        <taxon>Oceanospirillales</taxon>
        <taxon>Halomonadaceae</taxon>
        <taxon>Modicisalibacter</taxon>
    </lineage>
</organism>
<keyword evidence="2" id="KW-1185">Reference proteome</keyword>
<dbReference type="Proteomes" id="UP000199040">
    <property type="component" value="Unassembled WGS sequence"/>
</dbReference>
<protein>
    <submittedName>
        <fullName evidence="1">Uncharacterized protein</fullName>
    </submittedName>
</protein>
<dbReference type="RefSeq" id="WP_092844079.1">
    <property type="nucleotide sequence ID" value="NZ_FOPY01000003.1"/>
</dbReference>
<sequence>MELRKRLEQQASRWEPDDLLQQMGYTRPRQAQRDRLVRVLADPKLGLTTAEYDFVYSSRDFLRALGRSLELAQACEALIIQRDTFEFAEREAYKPWLSVEVIDKSTRLGGFSRAMAAGKRQLPLPKDAWQMPRRAQVRLAKRLVRKHMAKTGGKLPIWGEIEGYRLYFDTDRWIFLGRNGGTRGDGSSIVSPGANSEDGPKNH</sequence>
<name>A0A1I2ZLW5_9GAMM</name>
<evidence type="ECO:0000313" key="1">
    <source>
        <dbReference type="EMBL" id="SFH38101.1"/>
    </source>
</evidence>